<feature type="chain" id="PRO_5038962603" evidence="2">
    <location>
        <begin position="29"/>
        <end position="107"/>
    </location>
</feature>
<reference evidence="3" key="1">
    <citation type="submission" date="2020-02" db="EMBL/GenBank/DDBJ databases">
        <authorList>
            <person name="Meier V. D."/>
        </authorList>
    </citation>
    <scope>NUCLEOTIDE SEQUENCE</scope>
    <source>
        <strain evidence="3">AVDCRST_MAG02</strain>
    </source>
</reference>
<feature type="transmembrane region" description="Helical" evidence="1">
    <location>
        <begin position="52"/>
        <end position="76"/>
    </location>
</feature>
<evidence type="ECO:0000313" key="3">
    <source>
        <dbReference type="EMBL" id="CAA9454518.1"/>
    </source>
</evidence>
<keyword evidence="1" id="KW-0472">Membrane</keyword>
<gene>
    <name evidence="3" type="ORF">AVDCRST_MAG02-1373</name>
</gene>
<dbReference type="AlphaFoldDB" id="A0A6J4R3F0"/>
<sequence>MKSKVRTSHLLFALLVAAFITFYPQLDAGGYCGDGGCPEVSYPAHAAGAATGAASVASGASFVVAALVAVPGVLLVRAAGSVLPMPPPGVLFGITLSPETPPPRPPA</sequence>
<keyword evidence="1" id="KW-0812">Transmembrane</keyword>
<dbReference type="EMBL" id="CADCVH010000045">
    <property type="protein sequence ID" value="CAA9454518.1"/>
    <property type="molecule type" value="Genomic_DNA"/>
</dbReference>
<evidence type="ECO:0000256" key="2">
    <source>
        <dbReference type="SAM" id="SignalP"/>
    </source>
</evidence>
<protein>
    <submittedName>
        <fullName evidence="3">Uncharacterized protein</fullName>
    </submittedName>
</protein>
<keyword evidence="2" id="KW-0732">Signal</keyword>
<evidence type="ECO:0000256" key="1">
    <source>
        <dbReference type="SAM" id="Phobius"/>
    </source>
</evidence>
<name>A0A6J4R3F0_9ACTN</name>
<organism evidence="3">
    <name type="scientific">uncultured Rubrobacteraceae bacterium</name>
    <dbReference type="NCBI Taxonomy" id="349277"/>
    <lineage>
        <taxon>Bacteria</taxon>
        <taxon>Bacillati</taxon>
        <taxon>Actinomycetota</taxon>
        <taxon>Rubrobacteria</taxon>
        <taxon>Rubrobacterales</taxon>
        <taxon>Rubrobacteraceae</taxon>
        <taxon>environmental samples</taxon>
    </lineage>
</organism>
<feature type="signal peptide" evidence="2">
    <location>
        <begin position="1"/>
        <end position="28"/>
    </location>
</feature>
<keyword evidence="1" id="KW-1133">Transmembrane helix</keyword>
<accession>A0A6J4R3F0</accession>
<proteinExistence type="predicted"/>